<protein>
    <submittedName>
        <fullName evidence="2">Uncharacterized protein</fullName>
    </submittedName>
</protein>
<name>A0A0N5C3F5_STREA</name>
<dbReference type="AlphaFoldDB" id="A0A0N5C3F5"/>
<evidence type="ECO:0000313" key="2">
    <source>
        <dbReference type="WBParaSite" id="SPAL_0001250425.1"/>
    </source>
</evidence>
<dbReference type="Proteomes" id="UP000046392">
    <property type="component" value="Unplaced"/>
</dbReference>
<evidence type="ECO:0000313" key="1">
    <source>
        <dbReference type="Proteomes" id="UP000046392"/>
    </source>
</evidence>
<sequence>MSIKRVNNGESKKLKSKKKFTLFTEKIVAEAIKQHNKKKNVHLVRLCNVLNVKKIFKPREIFEVRFIGKWLQCPRMMGVVCGSELKAKISKTKKNGIKVENVWTIERSKSYLRRKCYKL</sequence>
<reference evidence="2" key="1">
    <citation type="submission" date="2017-02" db="UniProtKB">
        <authorList>
            <consortium name="WormBaseParasite"/>
        </authorList>
    </citation>
    <scope>IDENTIFICATION</scope>
</reference>
<proteinExistence type="predicted"/>
<dbReference type="WBParaSite" id="SPAL_0001250425.1">
    <property type="protein sequence ID" value="SPAL_0001250425.1"/>
    <property type="gene ID" value="SPAL_0001250425"/>
</dbReference>
<accession>A0A0N5C3F5</accession>
<organism evidence="1 2">
    <name type="scientific">Strongyloides papillosus</name>
    <name type="common">Intestinal threadworm</name>
    <dbReference type="NCBI Taxonomy" id="174720"/>
    <lineage>
        <taxon>Eukaryota</taxon>
        <taxon>Metazoa</taxon>
        <taxon>Ecdysozoa</taxon>
        <taxon>Nematoda</taxon>
        <taxon>Chromadorea</taxon>
        <taxon>Rhabditida</taxon>
        <taxon>Tylenchina</taxon>
        <taxon>Panagrolaimomorpha</taxon>
        <taxon>Strongyloidoidea</taxon>
        <taxon>Strongyloididae</taxon>
        <taxon>Strongyloides</taxon>
    </lineage>
</organism>
<keyword evidence="1" id="KW-1185">Reference proteome</keyword>